<dbReference type="Proteomes" id="UP000610862">
    <property type="component" value="Unassembled WGS sequence"/>
</dbReference>
<comment type="caution">
    <text evidence="2">The sequence shown here is derived from an EMBL/GenBank/DDBJ whole genome shotgun (WGS) entry which is preliminary data.</text>
</comment>
<keyword evidence="1" id="KW-1133">Transmembrane helix</keyword>
<name>A0A926I9D0_9FIRM</name>
<proteinExistence type="predicted"/>
<protein>
    <submittedName>
        <fullName evidence="2">DUF1385 domain-containing protein</fullName>
    </submittedName>
</protein>
<dbReference type="EMBL" id="JACRTA010000001">
    <property type="protein sequence ID" value="MBC8567990.1"/>
    <property type="molecule type" value="Genomic_DNA"/>
</dbReference>
<dbReference type="InterPro" id="IPR010787">
    <property type="entry name" value="DUF1385"/>
</dbReference>
<gene>
    <name evidence="2" type="ORF">H8692_04310</name>
</gene>
<evidence type="ECO:0000313" key="3">
    <source>
        <dbReference type="Proteomes" id="UP000610862"/>
    </source>
</evidence>
<keyword evidence="1" id="KW-0812">Transmembrane</keyword>
<evidence type="ECO:0000313" key="2">
    <source>
        <dbReference type="EMBL" id="MBC8567990.1"/>
    </source>
</evidence>
<dbReference type="AlphaFoldDB" id="A0A926I9D0"/>
<dbReference type="PANTHER" id="PTHR42867:SF1">
    <property type="entry name" value="MEMBRANE PROTEIN-RELATED"/>
    <property type="match status" value="1"/>
</dbReference>
<accession>A0A926I9D0</accession>
<evidence type="ECO:0000256" key="1">
    <source>
        <dbReference type="SAM" id="Phobius"/>
    </source>
</evidence>
<dbReference type="Pfam" id="PF07136">
    <property type="entry name" value="DUF1385"/>
    <property type="match status" value="1"/>
</dbReference>
<feature type="transmembrane region" description="Helical" evidence="1">
    <location>
        <begin position="218"/>
        <end position="236"/>
    </location>
</feature>
<feature type="transmembrane region" description="Helical" evidence="1">
    <location>
        <begin position="116"/>
        <end position="139"/>
    </location>
</feature>
<keyword evidence="1" id="KW-0472">Membrane</keyword>
<sequence>MDLSKIFLKGACPTKMGGQAVMEGIMMRGETKTALALRLPDGSIKVETGDIKEQKKWMKLPLVRGVASFISSLVVGTGQLMKSAEILTDAEDEEYEETRFERWLNKKFGSKGAWSFMIYVSVIIALLFTVGVFIILPTAVVNLMKLFTENIFWLNFTEGVVRILLFVLYVWAISFMGDIKRVFQYHGAEHKTIHCFENGLELTPENCRQFPTLHPRCGTSFLMFVFIIAFALHFLLGWPNLILRIVSRLLLLPLIAGLSYELLRWAGKSDNTVVKILSIPGLYLQKITTKEPDDRQLEVAITAINAVLAAEGKKKSEDSVLCESNKNALTELPKPPLKKRRFI</sequence>
<feature type="transmembrane region" description="Helical" evidence="1">
    <location>
        <begin position="151"/>
        <end position="171"/>
    </location>
</feature>
<keyword evidence="3" id="KW-1185">Reference proteome</keyword>
<reference evidence="2" key="1">
    <citation type="submission" date="2020-08" db="EMBL/GenBank/DDBJ databases">
        <title>Genome public.</title>
        <authorList>
            <person name="Liu C."/>
            <person name="Sun Q."/>
        </authorList>
    </citation>
    <scope>NUCLEOTIDE SEQUENCE</scope>
    <source>
        <strain evidence="2">NSJ-24</strain>
    </source>
</reference>
<dbReference type="PANTHER" id="PTHR42867">
    <property type="entry name" value="MEMBRANE PROTEIN-RELATED"/>
    <property type="match status" value="1"/>
</dbReference>
<dbReference type="RefSeq" id="WP_177267548.1">
    <property type="nucleotide sequence ID" value="NZ_JACRTA010000001.1"/>
</dbReference>
<organism evidence="2 3">
    <name type="scientific">Lentihominibacter hominis</name>
    <dbReference type="NCBI Taxonomy" id="2763645"/>
    <lineage>
        <taxon>Bacteria</taxon>
        <taxon>Bacillati</taxon>
        <taxon>Bacillota</taxon>
        <taxon>Clostridia</taxon>
        <taxon>Peptostreptococcales</taxon>
        <taxon>Anaerovoracaceae</taxon>
        <taxon>Lentihominibacter</taxon>
    </lineage>
</organism>